<feature type="non-terminal residue" evidence="1">
    <location>
        <position position="48"/>
    </location>
</feature>
<organism evidence="1 2">
    <name type="scientific">Clavibacter nebraskensis</name>
    <dbReference type="NCBI Taxonomy" id="31963"/>
    <lineage>
        <taxon>Bacteria</taxon>
        <taxon>Bacillati</taxon>
        <taxon>Actinomycetota</taxon>
        <taxon>Actinomycetes</taxon>
        <taxon>Micrococcales</taxon>
        <taxon>Microbacteriaceae</taxon>
        <taxon>Clavibacter</taxon>
    </lineage>
</organism>
<evidence type="ECO:0000313" key="1">
    <source>
        <dbReference type="EMBL" id="RIJ13602.1"/>
    </source>
</evidence>
<proteinExistence type="predicted"/>
<keyword evidence="1" id="KW-0808">Transferase</keyword>
<dbReference type="Proteomes" id="UP000265361">
    <property type="component" value="Unassembled WGS sequence"/>
</dbReference>
<evidence type="ECO:0000313" key="2">
    <source>
        <dbReference type="Proteomes" id="UP000265361"/>
    </source>
</evidence>
<dbReference type="Gene3D" id="3.90.550.10">
    <property type="entry name" value="Spore Coat Polysaccharide Biosynthesis Protein SpsA, Chain A"/>
    <property type="match status" value="1"/>
</dbReference>
<comment type="caution">
    <text evidence="1">The sequence shown here is derived from an EMBL/GenBank/DDBJ whole genome shotgun (WGS) entry which is preliminary data.</text>
</comment>
<reference evidence="1 2" key="1">
    <citation type="submission" date="2018-08" db="EMBL/GenBank/DDBJ databases">
        <title>Genome Sequence of Clavibacter michiganensis Subspecies type strains, and the Atypical Peach-Colored Strains Isolated from Tomato.</title>
        <authorList>
            <person name="Osdaghi E."/>
            <person name="Portier P."/>
            <person name="Briand M."/>
            <person name="Jacques M.-A."/>
        </authorList>
    </citation>
    <scope>NUCLEOTIDE SEQUENCE [LARGE SCALE GENOMIC DNA]</scope>
    <source>
        <strain evidence="1 2">CFBP 7577</strain>
    </source>
</reference>
<keyword evidence="1" id="KW-0548">Nucleotidyltransferase</keyword>
<sequence length="48" mass="4564">MSHDPVVPSTPAIADGATDGPRLGVVVVAAGSGTRLGAGIPKALVEVG</sequence>
<gene>
    <name evidence="1" type="ORF">DZF97_06860</name>
</gene>
<dbReference type="AlphaFoldDB" id="A0A399Q7D6"/>
<name>A0A399Q7D6_9MICO</name>
<dbReference type="GO" id="GO:0016779">
    <property type="term" value="F:nucleotidyltransferase activity"/>
    <property type="evidence" value="ECO:0007669"/>
    <property type="project" value="UniProtKB-KW"/>
</dbReference>
<accession>A0A399Q7D6</accession>
<protein>
    <submittedName>
        <fullName evidence="1">Bifunctional 2-C-methyl-D-erythritol 4-phosphate cytidylyltransferase/2-C-methyl-D-erythritol 2,4-cyclodiphosphate synthase</fullName>
    </submittedName>
</protein>
<dbReference type="InterPro" id="IPR029044">
    <property type="entry name" value="Nucleotide-diphossugar_trans"/>
</dbReference>
<dbReference type="EMBL" id="QWED01000161">
    <property type="protein sequence ID" value="RIJ13602.1"/>
    <property type="molecule type" value="Genomic_DNA"/>
</dbReference>
<dbReference type="SUPFAM" id="SSF53448">
    <property type="entry name" value="Nucleotide-diphospho-sugar transferases"/>
    <property type="match status" value="1"/>
</dbReference>